<feature type="transmembrane region" description="Helical" evidence="6">
    <location>
        <begin position="49"/>
        <end position="65"/>
    </location>
</feature>
<dbReference type="SUPFAM" id="SSF103481">
    <property type="entry name" value="Multidrug resistance efflux transporter EmrE"/>
    <property type="match status" value="2"/>
</dbReference>
<evidence type="ECO:0000256" key="2">
    <source>
        <dbReference type="ARBA" id="ARBA00022475"/>
    </source>
</evidence>
<feature type="transmembrane region" description="Helical" evidence="6">
    <location>
        <begin position="259"/>
        <end position="275"/>
    </location>
</feature>
<gene>
    <name evidence="8" type="ORF">ETF27_04510</name>
</gene>
<keyword evidence="2" id="KW-1003">Cell membrane</keyword>
<feature type="transmembrane region" description="Helical" evidence="6">
    <location>
        <begin position="225"/>
        <end position="247"/>
    </location>
</feature>
<feature type="transmembrane region" description="Helical" evidence="6">
    <location>
        <begin position="281"/>
        <end position="300"/>
    </location>
</feature>
<evidence type="ECO:0000313" key="9">
    <source>
        <dbReference type="Proteomes" id="UP000321612"/>
    </source>
</evidence>
<dbReference type="AlphaFoldDB" id="A0A5C8GNR1"/>
<accession>A0A5C8GNR1</accession>
<comment type="subcellular location">
    <subcellularLocation>
        <location evidence="1">Cell membrane</location>
        <topology evidence="1">Multi-pass membrane protein</topology>
    </subcellularLocation>
</comment>
<dbReference type="Pfam" id="PF00892">
    <property type="entry name" value="EamA"/>
    <property type="match status" value="2"/>
</dbReference>
<feature type="transmembrane region" description="Helical" evidence="6">
    <location>
        <begin position="192"/>
        <end position="210"/>
    </location>
</feature>
<dbReference type="InterPro" id="IPR037185">
    <property type="entry name" value="EmrE-like"/>
</dbReference>
<keyword evidence="3 6" id="KW-0812">Transmembrane</keyword>
<dbReference type="InterPro" id="IPR000620">
    <property type="entry name" value="EamA_dom"/>
</dbReference>
<proteinExistence type="predicted"/>
<dbReference type="OrthoDB" id="9805239at2"/>
<keyword evidence="9" id="KW-1185">Reference proteome</keyword>
<feature type="domain" description="EamA" evidence="7">
    <location>
        <begin position="17"/>
        <end position="149"/>
    </location>
</feature>
<name>A0A5C8GNR1_9BACT</name>
<sequence length="305" mass="34220">MKSNTTTQPSTMRNLFYHLVALFVVIVWGVTFVNTRVLVDNGLKPQDVFLLRFAIAYICIWFISPKKVFCGNWKDELMMLLLGILGGSLYFITENYAVKLTYVNDVSFIANTSPLLTVIIALMFSKKVKFSWMLAIGSIMALVGLGFVIFKDHFELNIKSLGDMLALTAAISWAFYSLLIKKAASKYSSVFITRKVFIYGVLTTLPMYLIEPWHFPLKGFLNPEVWGNLIFLGLIASFVCFALWSWVVTKLGALKTANYIYLSPIATVVASYFVLGENMVLMSYIGSALILGGVFIANQAKNVDY</sequence>
<dbReference type="InterPro" id="IPR050638">
    <property type="entry name" value="AA-Vitamin_Transporters"/>
</dbReference>
<keyword evidence="4 6" id="KW-1133">Transmembrane helix</keyword>
<evidence type="ECO:0000259" key="7">
    <source>
        <dbReference type="Pfam" id="PF00892"/>
    </source>
</evidence>
<evidence type="ECO:0000256" key="4">
    <source>
        <dbReference type="ARBA" id="ARBA00022989"/>
    </source>
</evidence>
<dbReference type="GO" id="GO:0005886">
    <property type="term" value="C:plasma membrane"/>
    <property type="evidence" value="ECO:0007669"/>
    <property type="project" value="UniProtKB-SubCell"/>
</dbReference>
<dbReference type="Proteomes" id="UP000321612">
    <property type="component" value="Unassembled WGS sequence"/>
</dbReference>
<evidence type="ECO:0000256" key="1">
    <source>
        <dbReference type="ARBA" id="ARBA00004651"/>
    </source>
</evidence>
<feature type="transmembrane region" description="Helical" evidence="6">
    <location>
        <begin position="131"/>
        <end position="150"/>
    </location>
</feature>
<organism evidence="8 9">
    <name type="scientific">Prevotella brunnea</name>
    <dbReference type="NCBI Taxonomy" id="2508867"/>
    <lineage>
        <taxon>Bacteria</taxon>
        <taxon>Pseudomonadati</taxon>
        <taxon>Bacteroidota</taxon>
        <taxon>Bacteroidia</taxon>
        <taxon>Bacteroidales</taxon>
        <taxon>Prevotellaceae</taxon>
        <taxon>Prevotella</taxon>
    </lineage>
</organism>
<comment type="caution">
    <text evidence="8">The sequence shown here is derived from an EMBL/GenBank/DDBJ whole genome shotgun (WGS) entry which is preliminary data.</text>
</comment>
<dbReference type="PANTHER" id="PTHR32322">
    <property type="entry name" value="INNER MEMBRANE TRANSPORTER"/>
    <property type="match status" value="1"/>
</dbReference>
<protein>
    <submittedName>
        <fullName evidence="8">DMT family transporter</fullName>
    </submittedName>
</protein>
<feature type="transmembrane region" description="Helical" evidence="6">
    <location>
        <begin position="162"/>
        <end position="180"/>
    </location>
</feature>
<evidence type="ECO:0000313" key="8">
    <source>
        <dbReference type="EMBL" id="TXJ62483.1"/>
    </source>
</evidence>
<reference evidence="9" key="1">
    <citation type="submission" date="2019-05" db="EMBL/GenBank/DDBJ databases">
        <title>Prevotella brunnea sp. nov., isolated from a wound of a patient.</title>
        <authorList>
            <person name="Buhl M."/>
        </authorList>
    </citation>
    <scope>NUCLEOTIDE SEQUENCE [LARGE SCALE GENOMIC DNA]</scope>
    <source>
        <strain evidence="9">A2672</strain>
    </source>
</reference>
<dbReference type="EMBL" id="SDIK01000029">
    <property type="protein sequence ID" value="TXJ62483.1"/>
    <property type="molecule type" value="Genomic_DNA"/>
</dbReference>
<evidence type="ECO:0000256" key="3">
    <source>
        <dbReference type="ARBA" id="ARBA00022692"/>
    </source>
</evidence>
<feature type="transmembrane region" description="Helical" evidence="6">
    <location>
        <begin position="77"/>
        <end position="93"/>
    </location>
</feature>
<feature type="domain" description="EamA" evidence="7">
    <location>
        <begin position="161"/>
        <end position="297"/>
    </location>
</feature>
<keyword evidence="5 6" id="KW-0472">Membrane</keyword>
<feature type="transmembrane region" description="Helical" evidence="6">
    <location>
        <begin position="15"/>
        <end position="37"/>
    </location>
</feature>
<evidence type="ECO:0000256" key="6">
    <source>
        <dbReference type="SAM" id="Phobius"/>
    </source>
</evidence>
<feature type="transmembrane region" description="Helical" evidence="6">
    <location>
        <begin position="105"/>
        <end position="124"/>
    </location>
</feature>
<evidence type="ECO:0000256" key="5">
    <source>
        <dbReference type="ARBA" id="ARBA00023136"/>
    </source>
</evidence>
<dbReference type="PANTHER" id="PTHR32322:SF18">
    <property type="entry name" value="S-ADENOSYLMETHIONINE_S-ADENOSYLHOMOCYSTEINE TRANSPORTER"/>
    <property type="match status" value="1"/>
</dbReference>